<dbReference type="PROSITE" id="PS50405">
    <property type="entry name" value="GST_CTER"/>
    <property type="match status" value="1"/>
</dbReference>
<dbReference type="Pfam" id="PF13417">
    <property type="entry name" value="GST_N_3"/>
    <property type="match status" value="1"/>
</dbReference>
<evidence type="ECO:0000259" key="2">
    <source>
        <dbReference type="PROSITE" id="PS50405"/>
    </source>
</evidence>
<dbReference type="Gene3D" id="3.40.30.10">
    <property type="entry name" value="Glutaredoxin"/>
    <property type="match status" value="1"/>
</dbReference>
<dbReference type="InterPro" id="IPR010987">
    <property type="entry name" value="Glutathione-S-Trfase_C-like"/>
</dbReference>
<dbReference type="SFLD" id="SFLDS00019">
    <property type="entry name" value="Glutathione_Transferase_(cytos"/>
    <property type="match status" value="1"/>
</dbReference>
<dbReference type="Gene3D" id="1.20.1050.10">
    <property type="match status" value="1"/>
</dbReference>
<reference evidence="3 4" key="2">
    <citation type="submission" date="2021-08" db="EMBL/GenBank/DDBJ databases">
        <title>Massilia sp. R798.</title>
        <authorList>
            <person name="Baek J.H."/>
            <person name="Jung H.S."/>
            <person name="Kim K.R."/>
            <person name="Jeon C.O."/>
        </authorList>
    </citation>
    <scope>NUCLEOTIDE SEQUENCE [LARGE SCALE GENOMIC DNA]</scope>
    <source>
        <strain evidence="3 4">R798</strain>
    </source>
</reference>
<dbReference type="InterPro" id="IPR040079">
    <property type="entry name" value="Glutathione_S-Trfase"/>
</dbReference>
<dbReference type="InterPro" id="IPR036249">
    <property type="entry name" value="Thioredoxin-like_sf"/>
</dbReference>
<gene>
    <name evidence="3" type="ORF">I4X03_009690</name>
</gene>
<proteinExistence type="predicted"/>
<dbReference type="InterPro" id="IPR036282">
    <property type="entry name" value="Glutathione-S-Trfase_C_sf"/>
</dbReference>
<evidence type="ECO:0000313" key="4">
    <source>
        <dbReference type="Proteomes" id="UP000809349"/>
    </source>
</evidence>
<feature type="domain" description="GST N-terminal" evidence="1">
    <location>
        <begin position="1"/>
        <end position="77"/>
    </location>
</feature>
<sequence length="216" mass="23841">MLKLCGFAASNYYNKVKLVLLEKDVPFEECVTLGTPKTEILTKSPLGKVPYLETEDGTLAESQVLVNYIEARYPQPALLPADPFRAAKVQELVMFMELHLELVVRELYGEAFFGGKVSESAKERVRKQLDKNIAAFAQLAKFSPYVAGDEFTLADCAAVCHLPLAMSATKKVYGEDLLAALPVKDYLKRLGERPAVAKINADRIASMPAFMASFAK</sequence>
<organism evidence="3 4">
    <name type="scientific">Massilia soli</name>
    <dbReference type="NCBI Taxonomy" id="2792854"/>
    <lineage>
        <taxon>Bacteria</taxon>
        <taxon>Pseudomonadati</taxon>
        <taxon>Pseudomonadota</taxon>
        <taxon>Betaproteobacteria</taxon>
        <taxon>Burkholderiales</taxon>
        <taxon>Oxalobacteraceae</taxon>
        <taxon>Telluria group</taxon>
        <taxon>Massilia</taxon>
    </lineage>
</organism>
<keyword evidence="4" id="KW-1185">Reference proteome</keyword>
<dbReference type="InterPro" id="IPR004045">
    <property type="entry name" value="Glutathione_S-Trfase_N"/>
</dbReference>
<name>A0ABS7SNZ8_9BURK</name>
<protein>
    <submittedName>
        <fullName evidence="3">Glutathione S-transferase</fullName>
    </submittedName>
</protein>
<dbReference type="PANTHER" id="PTHR43968">
    <property type="match status" value="1"/>
</dbReference>
<dbReference type="Proteomes" id="UP000809349">
    <property type="component" value="Unassembled WGS sequence"/>
</dbReference>
<accession>A0ABS7SNZ8</accession>
<comment type="caution">
    <text evidence="3">The sequence shown here is derived from an EMBL/GenBank/DDBJ whole genome shotgun (WGS) entry which is preliminary data.</text>
</comment>
<dbReference type="RefSeq" id="WP_223468016.1">
    <property type="nucleotide sequence ID" value="NZ_JAFBIL020000003.1"/>
</dbReference>
<dbReference type="PANTHER" id="PTHR43968:SF6">
    <property type="entry name" value="GLUTATHIONE S-TRANSFERASE OMEGA"/>
    <property type="match status" value="1"/>
</dbReference>
<evidence type="ECO:0000313" key="3">
    <source>
        <dbReference type="EMBL" id="MBZ2207530.1"/>
    </source>
</evidence>
<dbReference type="CDD" id="cd00570">
    <property type="entry name" value="GST_N_family"/>
    <property type="match status" value="1"/>
</dbReference>
<evidence type="ECO:0000259" key="1">
    <source>
        <dbReference type="PROSITE" id="PS50404"/>
    </source>
</evidence>
<dbReference type="SUPFAM" id="SSF52833">
    <property type="entry name" value="Thioredoxin-like"/>
    <property type="match status" value="1"/>
</dbReference>
<dbReference type="CDD" id="cd10424">
    <property type="entry name" value="GST_C_9"/>
    <property type="match status" value="1"/>
</dbReference>
<dbReference type="SFLD" id="SFLDG00358">
    <property type="entry name" value="Main_(cytGST)"/>
    <property type="match status" value="1"/>
</dbReference>
<feature type="domain" description="GST C-terminal" evidence="2">
    <location>
        <begin position="82"/>
        <end position="210"/>
    </location>
</feature>
<reference evidence="3 4" key="1">
    <citation type="submission" date="2021-01" db="EMBL/GenBank/DDBJ databases">
        <authorList>
            <person name="Ruan W."/>
            <person name="Khan S.A."/>
            <person name="Jeon C.O."/>
        </authorList>
    </citation>
    <scope>NUCLEOTIDE SEQUENCE [LARGE SCALE GENOMIC DNA]</scope>
    <source>
        <strain evidence="3 4">R798</strain>
    </source>
</reference>
<dbReference type="EMBL" id="JAFBIL020000003">
    <property type="protein sequence ID" value="MBZ2207530.1"/>
    <property type="molecule type" value="Genomic_DNA"/>
</dbReference>
<dbReference type="Pfam" id="PF13410">
    <property type="entry name" value="GST_C_2"/>
    <property type="match status" value="1"/>
</dbReference>
<dbReference type="InterPro" id="IPR050983">
    <property type="entry name" value="GST_Omega/HSP26"/>
</dbReference>
<dbReference type="SUPFAM" id="SSF47616">
    <property type="entry name" value="GST C-terminal domain-like"/>
    <property type="match status" value="1"/>
</dbReference>
<dbReference type="PROSITE" id="PS50404">
    <property type="entry name" value="GST_NTER"/>
    <property type="match status" value="1"/>
</dbReference>